<dbReference type="InterPro" id="IPR000408">
    <property type="entry name" value="Reg_chr_condens"/>
</dbReference>
<gene>
    <name evidence="8" type="ORF">D3P09_17690</name>
</gene>
<proteinExistence type="inferred from homology"/>
<keyword evidence="5" id="KW-0732">Signal</keyword>
<feature type="domain" description="SLH" evidence="7">
    <location>
        <begin position="751"/>
        <end position="814"/>
    </location>
</feature>
<dbReference type="Pfam" id="PF09134">
    <property type="entry name" value="Invasin_D3"/>
    <property type="match status" value="3"/>
</dbReference>
<dbReference type="PRINTS" id="PR00633">
    <property type="entry name" value="RCCNDNSATION"/>
</dbReference>
<dbReference type="Gene3D" id="2.60.40.10">
    <property type="entry name" value="Immunoglobulins"/>
    <property type="match status" value="3"/>
</dbReference>
<accession>A0A3A6PG65</accession>
<evidence type="ECO:0000259" key="6">
    <source>
        <dbReference type="PROSITE" id="PS51127"/>
    </source>
</evidence>
<dbReference type="PROSITE" id="PS50012">
    <property type="entry name" value="RCC1_3"/>
    <property type="match status" value="6"/>
</dbReference>
<feature type="signal peptide" evidence="5">
    <location>
        <begin position="1"/>
        <end position="20"/>
    </location>
</feature>
<evidence type="ECO:0000256" key="4">
    <source>
        <dbReference type="SAM" id="MobiDB-lite"/>
    </source>
</evidence>
<dbReference type="InterPro" id="IPR008964">
    <property type="entry name" value="Invasin/intimin_cell_adhesion"/>
</dbReference>
<dbReference type="RefSeq" id="WP_120112687.1">
    <property type="nucleotide sequence ID" value="NZ_QXQB01000004.1"/>
</dbReference>
<dbReference type="PANTHER" id="PTHR45982:SF1">
    <property type="entry name" value="REGULATOR OF CHROMOSOME CONDENSATION"/>
    <property type="match status" value="1"/>
</dbReference>
<evidence type="ECO:0008006" key="10">
    <source>
        <dbReference type="Google" id="ProtNLM"/>
    </source>
</evidence>
<feature type="compositionally biased region" description="Low complexity" evidence="4">
    <location>
        <begin position="714"/>
        <end position="726"/>
    </location>
</feature>
<evidence type="ECO:0000256" key="1">
    <source>
        <dbReference type="ARBA" id="ARBA00010116"/>
    </source>
</evidence>
<dbReference type="GO" id="GO:0005737">
    <property type="term" value="C:cytoplasm"/>
    <property type="evidence" value="ECO:0007669"/>
    <property type="project" value="TreeGrafter"/>
</dbReference>
<comment type="caution">
    <text evidence="8">The sequence shown here is derived from an EMBL/GenBank/DDBJ whole genome shotgun (WGS) entry which is preliminary data.</text>
</comment>
<dbReference type="SMART" id="SM00634">
    <property type="entry name" value="BID_1"/>
    <property type="match status" value="2"/>
</dbReference>
<evidence type="ECO:0000313" key="9">
    <source>
        <dbReference type="Proteomes" id="UP000267798"/>
    </source>
</evidence>
<feature type="domain" description="Big-1" evidence="6">
    <location>
        <begin position="620"/>
        <end position="711"/>
    </location>
</feature>
<dbReference type="AlphaFoldDB" id="A0A3A6PG65"/>
<keyword evidence="9" id="KW-1185">Reference proteome</keyword>
<protein>
    <recommendedName>
        <fullName evidence="10">Intimin</fullName>
    </recommendedName>
</protein>
<dbReference type="GO" id="GO:0005085">
    <property type="term" value="F:guanyl-nucleotide exchange factor activity"/>
    <property type="evidence" value="ECO:0007669"/>
    <property type="project" value="TreeGrafter"/>
</dbReference>
<sequence>MRKYISCVLLLFLVWSGAVPQLMPLAAADGHASEPPLTVQAIAAGGSAMLVLMSDGTVRSWGRNTAGQLGVGSTGNRNYASIVENDMGQPLEGIVAISLGSQHGLALSNDGIVYSWGTNNMGQLGRSGRANLAVAIDGFDQKKITQISAGDSHSLVLDEEGQVWGWGLNMYGEVGNGSGQFTINRPVKVMAMPGVELQGIQAVAAGQYHSIALTELGSVIGWGMNTNGQLGDGTQSSRSYPVSVRDTNGQDQLSEIKQISANGYSSFALKTDGTLRAWGDNSTRQLGTGNNQFSTRAVVVMDRNGEPIDNVTSVNAGWSHVAAIKGDGSLWSWGSNVDHQLGYTTEETSIGQAAQVMDADNAPLNDVISVVGGSYHTSILRSDGSVWSAGKNRDMVLGGNRPEGAQESLQRFTPITLSSRSLSNWTANSPRFATAGETVEVSFQLADNKGKALQIGTDDVRFAAVSGTLSDPVYQDGGIFTAAFRPEQAGTVEISATVNGVAAVSKLTVQVIPGVPDANMSVLRAVPERVAANETSGSILRLELVDAWGNTIDVDASSITFSTTRGTVGPVHKVEPGKYEAPLFSSETGSAVANVELDGENLSGFETGVFFYSGSPDAIRSTLKATPERLIADGKQKAVVQLQVYDQLGNALTQSGGAVIFTTSLGQIGTATEAEYGVYTAELSSAIPGLATVKAIMDEQQLGNAVEVEFVRLPNPGTGTGPATGPELSPDTDPETKPSEEQGEQPEEEAGQLLRLTDITGHWAQEAIARAVKEGIVSGYPDHSFQPQKQVTRAEFVAMLSKALNLSGKAGQQAPEDEKWPDWASEAIGQMLEQGIIQGYPDGKFHPERHLTRVEMVAIVSRALNLNPPAAAKATTFRDDSAIPAWAKPMVAAAEEQGLVKGREGNQFAPDGTTTRAEAVVLILRVKDLKN</sequence>
<evidence type="ECO:0000256" key="2">
    <source>
        <dbReference type="ARBA" id="ARBA00022658"/>
    </source>
</evidence>
<dbReference type="PROSITE" id="PS00626">
    <property type="entry name" value="RCC1_2"/>
    <property type="match status" value="2"/>
</dbReference>
<keyword evidence="3" id="KW-0677">Repeat</keyword>
<dbReference type="Gene3D" id="2.130.10.30">
    <property type="entry name" value="Regulator of chromosome condensation 1/beta-lactamase-inhibitor protein II"/>
    <property type="match status" value="2"/>
</dbReference>
<dbReference type="Pfam" id="PF25390">
    <property type="entry name" value="WD40_RLD"/>
    <property type="match status" value="1"/>
</dbReference>
<dbReference type="SUPFAM" id="SSF49373">
    <property type="entry name" value="Invasin/intimin cell-adhesion fragments"/>
    <property type="match status" value="2"/>
</dbReference>
<evidence type="ECO:0000256" key="3">
    <source>
        <dbReference type="ARBA" id="ARBA00022737"/>
    </source>
</evidence>
<dbReference type="InterPro" id="IPR009091">
    <property type="entry name" value="RCC1/BLIP-II"/>
</dbReference>
<evidence type="ECO:0000313" key="8">
    <source>
        <dbReference type="EMBL" id="RJX37918.1"/>
    </source>
</evidence>
<dbReference type="InterPro" id="IPR058923">
    <property type="entry name" value="RCC1-like_dom"/>
</dbReference>
<feature type="region of interest" description="Disordered" evidence="4">
    <location>
        <begin position="712"/>
        <end position="749"/>
    </location>
</feature>
<reference evidence="8 9" key="1">
    <citation type="submission" date="2018-09" db="EMBL/GenBank/DDBJ databases">
        <title>Paenibacillus aracenensis nov. sp. isolated from a cave in southern Spain.</title>
        <authorList>
            <person name="Jurado V."/>
            <person name="Gutierrez-Patricio S."/>
            <person name="Gonzalez-Pimentel J.L."/>
            <person name="Miller A.Z."/>
            <person name="Laiz L."/>
            <person name="Saiz-Jimenez C."/>
        </authorList>
    </citation>
    <scope>NUCLEOTIDE SEQUENCE [LARGE SCALE GENOMIC DNA]</scope>
    <source>
        <strain evidence="8 9">JCM 19203</strain>
    </source>
</reference>
<dbReference type="OrthoDB" id="27389at2"/>
<dbReference type="InterPro" id="IPR051553">
    <property type="entry name" value="Ran_GTPase-activating"/>
</dbReference>
<feature type="chain" id="PRO_5039149643" description="Intimin" evidence="5">
    <location>
        <begin position="21"/>
        <end position="931"/>
    </location>
</feature>
<feature type="domain" description="SLH" evidence="7">
    <location>
        <begin position="874"/>
        <end position="931"/>
    </location>
</feature>
<evidence type="ECO:0000256" key="5">
    <source>
        <dbReference type="SAM" id="SignalP"/>
    </source>
</evidence>
<dbReference type="Proteomes" id="UP000267798">
    <property type="component" value="Unassembled WGS sequence"/>
</dbReference>
<dbReference type="Pfam" id="PF00395">
    <property type="entry name" value="SLH"/>
    <property type="match status" value="3"/>
</dbReference>
<keyword evidence="2" id="KW-0344">Guanine-nucleotide releasing factor</keyword>
<dbReference type="PROSITE" id="PS51127">
    <property type="entry name" value="BIG1"/>
    <property type="match status" value="1"/>
</dbReference>
<dbReference type="EMBL" id="QXQB01000004">
    <property type="protein sequence ID" value="RJX37918.1"/>
    <property type="molecule type" value="Genomic_DNA"/>
</dbReference>
<dbReference type="Pfam" id="PF13540">
    <property type="entry name" value="RCC1_2"/>
    <property type="match status" value="1"/>
</dbReference>
<dbReference type="PROSITE" id="PS51272">
    <property type="entry name" value="SLH"/>
    <property type="match status" value="3"/>
</dbReference>
<dbReference type="PANTHER" id="PTHR45982">
    <property type="entry name" value="REGULATOR OF CHROMOSOME CONDENSATION"/>
    <property type="match status" value="1"/>
</dbReference>
<dbReference type="SUPFAM" id="SSF50985">
    <property type="entry name" value="RCC1/BLIP-II"/>
    <property type="match status" value="1"/>
</dbReference>
<dbReference type="InterPro" id="IPR013783">
    <property type="entry name" value="Ig-like_fold"/>
</dbReference>
<evidence type="ECO:0000259" key="7">
    <source>
        <dbReference type="PROSITE" id="PS51272"/>
    </source>
</evidence>
<dbReference type="InterPro" id="IPR015217">
    <property type="entry name" value="Invasin_dom_3"/>
</dbReference>
<organism evidence="8 9">
    <name type="scientific">Paenibacillus pinisoli</name>
    <dbReference type="NCBI Taxonomy" id="1276110"/>
    <lineage>
        <taxon>Bacteria</taxon>
        <taxon>Bacillati</taxon>
        <taxon>Bacillota</taxon>
        <taxon>Bacilli</taxon>
        <taxon>Bacillales</taxon>
        <taxon>Paenibacillaceae</taxon>
        <taxon>Paenibacillus</taxon>
    </lineage>
</organism>
<feature type="domain" description="SLH" evidence="7">
    <location>
        <begin position="815"/>
        <end position="873"/>
    </location>
</feature>
<name>A0A3A6PG65_9BACL</name>
<dbReference type="InterPro" id="IPR001119">
    <property type="entry name" value="SLH_dom"/>
</dbReference>
<dbReference type="InterPro" id="IPR003344">
    <property type="entry name" value="Big_1_dom"/>
</dbReference>
<comment type="similarity">
    <text evidence="1">Belongs to the intimin/invasin family.</text>
</comment>